<proteinExistence type="predicted"/>
<evidence type="ECO:0000313" key="3">
    <source>
        <dbReference type="Proteomes" id="UP000060602"/>
    </source>
</evidence>
<organism evidence="2 3">
    <name type="scientific">Alcaligenes xylosoxydans xylosoxydans</name>
    <name type="common">Achromobacter xylosoxidans</name>
    <dbReference type="NCBI Taxonomy" id="85698"/>
    <lineage>
        <taxon>Bacteria</taxon>
        <taxon>Pseudomonadati</taxon>
        <taxon>Pseudomonadota</taxon>
        <taxon>Betaproteobacteria</taxon>
        <taxon>Burkholderiales</taxon>
        <taxon>Alcaligenaceae</taxon>
        <taxon>Achromobacter</taxon>
    </lineage>
</organism>
<reference evidence="3" key="1">
    <citation type="submission" date="2015-12" db="EMBL/GenBank/DDBJ databases">
        <title>FDA dAtabase for Regulatory Grade micrObial Sequences (FDA-ARGOS): Supporting development and validation of Infectious Disease Dx tests.</title>
        <authorList>
            <person name="Case J."/>
            <person name="Tallon L."/>
            <person name="Sadzewicz L."/>
            <person name="Sengamalay N."/>
            <person name="Ott S."/>
            <person name="Godinez A."/>
            <person name="Nagaraj S."/>
            <person name="Nadendla S."/>
            <person name="Sichtig H."/>
        </authorList>
    </citation>
    <scope>NUCLEOTIDE SEQUENCE [LARGE SCALE GENOMIC DNA]</scope>
    <source>
        <strain evidence="3">FDAARGOS_147</strain>
    </source>
</reference>
<evidence type="ECO:0000313" key="2">
    <source>
        <dbReference type="EMBL" id="AMG38451.1"/>
    </source>
</evidence>
<feature type="domain" description="Minor tail T" evidence="1">
    <location>
        <begin position="21"/>
        <end position="87"/>
    </location>
</feature>
<dbReference type="RefSeq" id="WP_061073157.1">
    <property type="nucleotide sequence ID" value="NZ_CP014060.2"/>
</dbReference>
<dbReference type="InterPro" id="IPR009350">
    <property type="entry name" value="Phage_tail_T"/>
</dbReference>
<protein>
    <submittedName>
        <fullName evidence="2">DUF4035 domain-containing protein</fullName>
    </submittedName>
</protein>
<gene>
    <name evidence="2" type="ORF">AL504_21925</name>
</gene>
<dbReference type="Proteomes" id="UP000060602">
    <property type="component" value="Chromosome"/>
</dbReference>
<dbReference type="EMBL" id="CP014060">
    <property type="protein sequence ID" value="AMG38451.1"/>
    <property type="molecule type" value="Genomic_DNA"/>
</dbReference>
<name>A0A120LHV7_ALCXX</name>
<dbReference type="AlphaFoldDB" id="A0A120LHV7"/>
<evidence type="ECO:0000259" key="1">
    <source>
        <dbReference type="Pfam" id="PF06223"/>
    </source>
</evidence>
<accession>A0A120LHV7</accession>
<dbReference type="Pfam" id="PF06223">
    <property type="entry name" value="Phage_tail_T"/>
    <property type="match status" value="1"/>
</dbReference>
<sequence>MVLALRLGRTLGELMDTIDTHEVSLWREWDRTSPLGDERADVLMASLAATVAQAAGAKLRATDMLVRWGAQDEEPPAEAGADALKAFLMSKVKKGS</sequence>